<evidence type="ECO:0000256" key="1">
    <source>
        <dbReference type="SAM" id="Phobius"/>
    </source>
</evidence>
<keyword evidence="1" id="KW-0812">Transmembrane</keyword>
<evidence type="ECO:0000313" key="3">
    <source>
        <dbReference type="Proteomes" id="UP001314681"/>
    </source>
</evidence>
<feature type="transmembrane region" description="Helical" evidence="1">
    <location>
        <begin position="50"/>
        <end position="69"/>
    </location>
</feature>
<protein>
    <submittedName>
        <fullName evidence="2">Uncharacterized protein</fullName>
    </submittedName>
</protein>
<dbReference type="Pfam" id="PF20122">
    <property type="entry name" value="DUF6512"/>
    <property type="match status" value="1"/>
</dbReference>
<gene>
    <name evidence="2" type="ORF">KTH90_22805</name>
</gene>
<dbReference type="RefSeq" id="WP_158352291.1">
    <property type="nucleotide sequence ID" value="NZ_JAHQCX010000024.1"/>
</dbReference>
<evidence type="ECO:0000313" key="2">
    <source>
        <dbReference type="EMBL" id="MBU9728826.1"/>
    </source>
</evidence>
<feature type="transmembrane region" description="Helical" evidence="1">
    <location>
        <begin position="138"/>
        <end position="159"/>
    </location>
</feature>
<keyword evidence="1" id="KW-1133">Transmembrane helix</keyword>
<sequence length="181" mass="20603">MLRRTAVIYEVCGFLFVVAVGTLLHFVYQWSGNSVIVAAAAPVNESTWEHLKMLYLPFLVYAVFEYYRVGKNYPRYWFGKAAGASAGIGTILILFYTYTGILGTNYLILDILTFLAGVIVACRLSWNLFRDEREHEGYVTLSLVVLLAWLLAFIVFTYVPPKIQLFQDPITGSFGVLDRYR</sequence>
<keyword evidence="1" id="KW-0472">Membrane</keyword>
<organism evidence="2 3">
    <name type="scientific">Diplocloster modestus</name>
    <dbReference type="NCBI Taxonomy" id="2850322"/>
    <lineage>
        <taxon>Bacteria</taxon>
        <taxon>Bacillati</taxon>
        <taxon>Bacillota</taxon>
        <taxon>Clostridia</taxon>
        <taxon>Lachnospirales</taxon>
        <taxon>Lachnospiraceae</taxon>
        <taxon>Diplocloster</taxon>
    </lineage>
</organism>
<feature type="transmembrane region" description="Helical" evidence="1">
    <location>
        <begin position="107"/>
        <end position="126"/>
    </location>
</feature>
<reference evidence="2 3" key="1">
    <citation type="submission" date="2021-06" db="EMBL/GenBank/DDBJ databases">
        <title>Description of novel taxa of the family Lachnospiraceae.</title>
        <authorList>
            <person name="Chaplin A.V."/>
            <person name="Sokolova S.R."/>
            <person name="Pikina A.P."/>
            <person name="Korzhanova M."/>
            <person name="Belova V."/>
            <person name="Korostin D."/>
            <person name="Efimov B.A."/>
        </authorList>
    </citation>
    <scope>NUCLEOTIDE SEQUENCE [LARGE SCALE GENOMIC DNA]</scope>
    <source>
        <strain evidence="2 3">ASD4241</strain>
    </source>
</reference>
<dbReference type="EMBL" id="JAHQCX010000024">
    <property type="protein sequence ID" value="MBU9728826.1"/>
    <property type="molecule type" value="Genomic_DNA"/>
</dbReference>
<name>A0ABS6KE73_9FIRM</name>
<keyword evidence="3" id="KW-1185">Reference proteome</keyword>
<proteinExistence type="predicted"/>
<feature type="transmembrane region" description="Helical" evidence="1">
    <location>
        <begin position="7"/>
        <end position="30"/>
    </location>
</feature>
<feature type="transmembrane region" description="Helical" evidence="1">
    <location>
        <begin position="81"/>
        <end position="101"/>
    </location>
</feature>
<dbReference type="Proteomes" id="UP001314681">
    <property type="component" value="Unassembled WGS sequence"/>
</dbReference>
<dbReference type="InterPro" id="IPR045407">
    <property type="entry name" value="DUF6512"/>
</dbReference>
<comment type="caution">
    <text evidence="2">The sequence shown here is derived from an EMBL/GenBank/DDBJ whole genome shotgun (WGS) entry which is preliminary data.</text>
</comment>
<accession>A0ABS6KE73</accession>